<dbReference type="STRING" id="1391654.AKJ09_04279"/>
<feature type="region of interest" description="Disordered" evidence="1">
    <location>
        <begin position="24"/>
        <end position="63"/>
    </location>
</feature>
<dbReference type="PANTHER" id="PTHR12993:SF30">
    <property type="entry name" value="N-ACETYL-ALPHA-D-GLUCOSAMINYL L-MALATE DEACETYLASE 1"/>
    <property type="match status" value="1"/>
</dbReference>
<dbReference type="AlphaFoldDB" id="A0A0K1PVQ7"/>
<dbReference type="OrthoDB" id="9816564at2"/>
<feature type="chain" id="PRO_5005466149" evidence="2">
    <location>
        <begin position="25"/>
        <end position="289"/>
    </location>
</feature>
<dbReference type="RefSeq" id="WP_146648722.1">
    <property type="nucleotide sequence ID" value="NZ_CP012333.1"/>
</dbReference>
<dbReference type="Pfam" id="PF02585">
    <property type="entry name" value="PIG-L"/>
    <property type="match status" value="1"/>
</dbReference>
<keyword evidence="4" id="KW-1185">Reference proteome</keyword>
<dbReference type="KEGG" id="llu:AKJ09_04279"/>
<feature type="compositionally biased region" description="Low complexity" evidence="1">
    <location>
        <begin position="39"/>
        <end position="57"/>
    </location>
</feature>
<dbReference type="InterPro" id="IPR003737">
    <property type="entry name" value="GlcNAc_PI_deacetylase-related"/>
</dbReference>
<keyword evidence="2" id="KW-0732">Signal</keyword>
<organism evidence="3 4">
    <name type="scientific">Labilithrix luteola</name>
    <dbReference type="NCBI Taxonomy" id="1391654"/>
    <lineage>
        <taxon>Bacteria</taxon>
        <taxon>Pseudomonadati</taxon>
        <taxon>Myxococcota</taxon>
        <taxon>Polyangia</taxon>
        <taxon>Polyangiales</taxon>
        <taxon>Labilitrichaceae</taxon>
        <taxon>Labilithrix</taxon>
    </lineage>
</organism>
<sequence>MDRRTLLKGLVAVPLWIAGTGAGAGCASPGTGTKGASVPGGAALGAGQAPGKMSTPTPTSPVPAPVKPAGTPLKVLCIGAHPDDPESGCGGTLARFAKKGHHVTVLYVTRGENDMEGRSFEENGKIREREAIAACKILGATPRFFGMKGGECEVTNPWRQRMVTVFDEIQPDVVFAQWPLDTHPDHQVAAILSMHAYLAKTRNGPLYFYEVETGRQTIGFEPHVFVEIGDVLRVKSDALMAHVSQNPERLYEMHHEPMERFRAREIAGVAAEAFAVMPGTISTGFMAGL</sequence>
<dbReference type="PANTHER" id="PTHR12993">
    <property type="entry name" value="N-ACETYLGLUCOSAMINYL-PHOSPHATIDYLINOSITOL DE-N-ACETYLASE-RELATED"/>
    <property type="match status" value="1"/>
</dbReference>
<evidence type="ECO:0000313" key="4">
    <source>
        <dbReference type="Proteomes" id="UP000064967"/>
    </source>
</evidence>
<dbReference type="Proteomes" id="UP000064967">
    <property type="component" value="Chromosome"/>
</dbReference>
<evidence type="ECO:0000256" key="2">
    <source>
        <dbReference type="SAM" id="SignalP"/>
    </source>
</evidence>
<dbReference type="SUPFAM" id="SSF102588">
    <property type="entry name" value="LmbE-like"/>
    <property type="match status" value="1"/>
</dbReference>
<feature type="signal peptide" evidence="2">
    <location>
        <begin position="1"/>
        <end position="24"/>
    </location>
</feature>
<dbReference type="GO" id="GO:0016811">
    <property type="term" value="F:hydrolase activity, acting on carbon-nitrogen (but not peptide) bonds, in linear amides"/>
    <property type="evidence" value="ECO:0007669"/>
    <property type="project" value="TreeGrafter"/>
</dbReference>
<proteinExistence type="predicted"/>
<dbReference type="PROSITE" id="PS51257">
    <property type="entry name" value="PROKAR_LIPOPROTEIN"/>
    <property type="match status" value="1"/>
</dbReference>
<dbReference type="Gene3D" id="3.40.50.10320">
    <property type="entry name" value="LmbE-like"/>
    <property type="match status" value="1"/>
</dbReference>
<gene>
    <name evidence="3" type="ORF">AKJ09_04279</name>
</gene>
<reference evidence="3 4" key="1">
    <citation type="submission" date="2015-08" db="EMBL/GenBank/DDBJ databases">
        <authorList>
            <person name="Babu N.S."/>
            <person name="Beckwith C.J."/>
            <person name="Beseler K.G."/>
            <person name="Brison A."/>
            <person name="Carone J.V."/>
            <person name="Caskin T.P."/>
            <person name="Diamond M."/>
            <person name="Durham M.E."/>
            <person name="Foxe J.M."/>
            <person name="Go M."/>
            <person name="Henderson B.A."/>
            <person name="Jones I.B."/>
            <person name="McGettigan J.A."/>
            <person name="Micheletti S.J."/>
            <person name="Nasrallah M.E."/>
            <person name="Ortiz D."/>
            <person name="Piller C.R."/>
            <person name="Privatt S.R."/>
            <person name="Schneider S.L."/>
            <person name="Sharp S."/>
            <person name="Smith T.C."/>
            <person name="Stanton J.D."/>
            <person name="Ullery H.E."/>
            <person name="Wilson R.J."/>
            <person name="Serrano M.G."/>
            <person name="Buck G."/>
            <person name="Lee V."/>
            <person name="Wang Y."/>
            <person name="Carvalho R."/>
            <person name="Voegtly L."/>
            <person name="Shi R."/>
            <person name="Duckworth R."/>
            <person name="Johnson A."/>
            <person name="Loviza R."/>
            <person name="Walstead R."/>
            <person name="Shah Z."/>
            <person name="Kiflezghi M."/>
            <person name="Wade K."/>
            <person name="Ball S.L."/>
            <person name="Bradley K.W."/>
            <person name="Asai D.J."/>
            <person name="Bowman C.A."/>
            <person name="Russell D.A."/>
            <person name="Pope W.H."/>
            <person name="Jacobs-Sera D."/>
            <person name="Hendrix R.W."/>
            <person name="Hatfull G.F."/>
        </authorList>
    </citation>
    <scope>NUCLEOTIDE SEQUENCE [LARGE SCALE GENOMIC DNA]</scope>
    <source>
        <strain evidence="3 4">DSM 27648</strain>
    </source>
</reference>
<accession>A0A0K1PVQ7</accession>
<dbReference type="InterPro" id="IPR024078">
    <property type="entry name" value="LmbE-like_dom_sf"/>
</dbReference>
<dbReference type="EMBL" id="CP012333">
    <property type="protein sequence ID" value="AKU97615.1"/>
    <property type="molecule type" value="Genomic_DNA"/>
</dbReference>
<name>A0A0K1PVQ7_9BACT</name>
<evidence type="ECO:0000313" key="3">
    <source>
        <dbReference type="EMBL" id="AKU97615.1"/>
    </source>
</evidence>
<protein>
    <submittedName>
        <fullName evidence="3">LmbE family protein</fullName>
    </submittedName>
</protein>
<evidence type="ECO:0000256" key="1">
    <source>
        <dbReference type="SAM" id="MobiDB-lite"/>
    </source>
</evidence>